<dbReference type="GO" id="GO:0006958">
    <property type="term" value="P:complement activation, classical pathway"/>
    <property type="evidence" value="ECO:0007669"/>
    <property type="project" value="UniProtKB-KW"/>
</dbReference>
<evidence type="ECO:0000256" key="1">
    <source>
        <dbReference type="ARBA" id="ARBA00022729"/>
    </source>
</evidence>
<dbReference type="PANTHER" id="PTHR45656:SF4">
    <property type="entry name" value="PROTEIN CBR-CLEC-78"/>
    <property type="match status" value="1"/>
</dbReference>
<keyword evidence="2" id="KW-0677">Repeat</keyword>
<keyword evidence="3" id="KW-0399">Innate immunity</keyword>
<evidence type="ECO:0000256" key="4">
    <source>
        <dbReference type="ARBA" id="ARBA00023157"/>
    </source>
</evidence>
<sequence>PLLVLQCPSPPSIKNGKQESKEVKAFIPGMSVKYHCDPGYVLTGKTTVLCLTTGTWSIPYPRCEVLPCPPPPVIANATYSAEPGANFPSGTSVRYRCQPGFFLLGDPSVWCSAWGNWSLPYPRCAGG</sequence>
<evidence type="ECO:0000259" key="7">
    <source>
        <dbReference type="PROSITE" id="PS50923"/>
    </source>
</evidence>
<dbReference type="InterPro" id="IPR035976">
    <property type="entry name" value="Sushi/SCR/CCP_sf"/>
</dbReference>
<keyword evidence="4 6" id="KW-1015">Disulfide bond</keyword>
<dbReference type="Gene3D" id="2.10.70.10">
    <property type="entry name" value="Complement Module, domain 1"/>
    <property type="match status" value="2"/>
</dbReference>
<dbReference type="CDD" id="cd00033">
    <property type="entry name" value="CCP"/>
    <property type="match status" value="2"/>
</dbReference>
<name>A0A850XBS3_PIACA</name>
<evidence type="ECO:0000313" key="9">
    <source>
        <dbReference type="Proteomes" id="UP000653271"/>
    </source>
</evidence>
<keyword evidence="1" id="KW-0732">Signal</keyword>
<dbReference type="Proteomes" id="UP000653271">
    <property type="component" value="Unassembled WGS sequence"/>
</dbReference>
<dbReference type="InterPro" id="IPR051277">
    <property type="entry name" value="SEZ6_CSMD_C4BPB_Regulators"/>
</dbReference>
<keyword evidence="3" id="KW-0391">Immunity</keyword>
<feature type="non-terminal residue" evidence="8">
    <location>
        <position position="1"/>
    </location>
</feature>
<evidence type="ECO:0000256" key="5">
    <source>
        <dbReference type="ARBA" id="ARBA00023180"/>
    </source>
</evidence>
<feature type="disulfide bond" evidence="6">
    <location>
        <begin position="68"/>
        <end position="111"/>
    </location>
</feature>
<protein>
    <submittedName>
        <fullName evidence="8">CR2 protein</fullName>
    </submittedName>
</protein>
<feature type="domain" description="Sushi" evidence="7">
    <location>
        <begin position="66"/>
        <end position="126"/>
    </location>
</feature>
<dbReference type="InterPro" id="IPR000436">
    <property type="entry name" value="Sushi_SCR_CCP_dom"/>
</dbReference>
<evidence type="ECO:0000256" key="3">
    <source>
        <dbReference type="ARBA" id="ARBA00022875"/>
    </source>
</evidence>
<keyword evidence="9" id="KW-1185">Reference proteome</keyword>
<feature type="disulfide bond" evidence="6">
    <location>
        <begin position="36"/>
        <end position="63"/>
    </location>
</feature>
<dbReference type="PROSITE" id="PS50923">
    <property type="entry name" value="SUSHI"/>
    <property type="match status" value="2"/>
</dbReference>
<proteinExistence type="predicted"/>
<feature type="domain" description="Sushi" evidence="7">
    <location>
        <begin position="5"/>
        <end position="65"/>
    </location>
</feature>
<organism evidence="8 9">
    <name type="scientific">Piaya cayana</name>
    <name type="common">Common squirrel cuckoo</name>
    <dbReference type="NCBI Taxonomy" id="33601"/>
    <lineage>
        <taxon>Eukaryota</taxon>
        <taxon>Metazoa</taxon>
        <taxon>Chordata</taxon>
        <taxon>Craniata</taxon>
        <taxon>Vertebrata</taxon>
        <taxon>Euteleostomi</taxon>
        <taxon>Archelosauria</taxon>
        <taxon>Archosauria</taxon>
        <taxon>Dinosauria</taxon>
        <taxon>Saurischia</taxon>
        <taxon>Theropoda</taxon>
        <taxon>Coelurosauria</taxon>
        <taxon>Aves</taxon>
        <taxon>Neognathae</taxon>
        <taxon>Neoaves</taxon>
        <taxon>Otidimorphae</taxon>
        <taxon>Cuculiformes</taxon>
        <taxon>Coccyzidae</taxon>
        <taxon>Piaya</taxon>
    </lineage>
</organism>
<keyword evidence="3" id="KW-0180">Complement pathway</keyword>
<dbReference type="AlphaFoldDB" id="A0A850XBS3"/>
<keyword evidence="6" id="KW-0768">Sushi</keyword>
<dbReference type="FunFam" id="2.10.70.10:FF:000070">
    <property type="entry name" value="Complement C3d receptor 2"/>
    <property type="match status" value="1"/>
</dbReference>
<feature type="non-terminal residue" evidence="8">
    <location>
        <position position="127"/>
    </location>
</feature>
<evidence type="ECO:0000313" key="8">
    <source>
        <dbReference type="EMBL" id="NWH79898.1"/>
    </source>
</evidence>
<dbReference type="SMART" id="SM00032">
    <property type="entry name" value="CCP"/>
    <property type="match status" value="2"/>
</dbReference>
<gene>
    <name evidence="8" type="primary">Cr2_0</name>
    <name evidence="8" type="ORF">PIACAY_R14555</name>
</gene>
<evidence type="ECO:0000256" key="2">
    <source>
        <dbReference type="ARBA" id="ARBA00022737"/>
    </source>
</evidence>
<evidence type="ECO:0000256" key="6">
    <source>
        <dbReference type="PROSITE-ProRule" id="PRU00302"/>
    </source>
</evidence>
<reference evidence="8" key="1">
    <citation type="submission" date="2019-09" db="EMBL/GenBank/DDBJ databases">
        <title>Bird 10,000 Genomes (B10K) Project - Family phase.</title>
        <authorList>
            <person name="Zhang G."/>
        </authorList>
    </citation>
    <scope>NUCLEOTIDE SEQUENCE</scope>
    <source>
        <strain evidence="8">B10K-DU-008-47</strain>
        <tissue evidence="8">Mixed tissue sample</tissue>
    </source>
</reference>
<feature type="disulfide bond" evidence="6">
    <location>
        <begin position="7"/>
        <end position="50"/>
    </location>
</feature>
<keyword evidence="5" id="KW-0325">Glycoprotein</keyword>
<feature type="disulfide bond" evidence="6">
    <location>
        <begin position="97"/>
        <end position="124"/>
    </location>
</feature>
<dbReference type="EMBL" id="WAAB01020441">
    <property type="protein sequence ID" value="NWH79898.1"/>
    <property type="molecule type" value="Genomic_DNA"/>
</dbReference>
<comment type="caution">
    <text evidence="8">The sequence shown here is derived from an EMBL/GenBank/DDBJ whole genome shotgun (WGS) entry which is preliminary data.</text>
</comment>
<accession>A0A850XBS3</accession>
<dbReference type="PANTHER" id="PTHR45656">
    <property type="entry name" value="PROTEIN CBR-CLEC-78"/>
    <property type="match status" value="1"/>
</dbReference>
<dbReference type="Pfam" id="PF00084">
    <property type="entry name" value="Sushi"/>
    <property type="match status" value="2"/>
</dbReference>
<dbReference type="OrthoDB" id="17569at2759"/>
<dbReference type="SUPFAM" id="SSF57535">
    <property type="entry name" value="Complement control module/SCR domain"/>
    <property type="match status" value="2"/>
</dbReference>